<dbReference type="CDD" id="cd18787">
    <property type="entry name" value="SF2_C_DEAD"/>
    <property type="match status" value="1"/>
</dbReference>
<dbReference type="EMBL" id="JAAGVY010000002">
    <property type="protein sequence ID" value="NEN22287.1"/>
    <property type="molecule type" value="Genomic_DNA"/>
</dbReference>
<dbReference type="Pfam" id="PF00270">
    <property type="entry name" value="DEAD"/>
    <property type="match status" value="1"/>
</dbReference>
<dbReference type="Gene3D" id="3.30.70.330">
    <property type="match status" value="1"/>
</dbReference>
<dbReference type="GO" id="GO:0016787">
    <property type="term" value="F:hydrolase activity"/>
    <property type="evidence" value="ECO:0007669"/>
    <property type="project" value="UniProtKB-KW"/>
</dbReference>
<dbReference type="InterPro" id="IPR044742">
    <property type="entry name" value="DEAD/DEAH_RhlB"/>
</dbReference>
<dbReference type="InterPro" id="IPR005580">
    <property type="entry name" value="DbpA/CsdA_RNA-bd_dom"/>
</dbReference>
<gene>
    <name evidence="8" type="ORF">G3O08_02055</name>
</gene>
<evidence type="ECO:0000256" key="3">
    <source>
        <dbReference type="ARBA" id="ARBA00022806"/>
    </source>
</evidence>
<dbReference type="AlphaFoldDB" id="A0A7K3WKW2"/>
<keyword evidence="9" id="KW-1185">Reference proteome</keyword>
<keyword evidence="3 8" id="KW-0347">Helicase</keyword>
<proteinExistence type="inferred from homology"/>
<dbReference type="SMART" id="SM00487">
    <property type="entry name" value="DEXDc"/>
    <property type="match status" value="1"/>
</dbReference>
<dbReference type="CDD" id="cd00268">
    <property type="entry name" value="DEADc"/>
    <property type="match status" value="1"/>
</dbReference>
<evidence type="ECO:0000313" key="9">
    <source>
        <dbReference type="Proteomes" id="UP000486602"/>
    </source>
</evidence>
<comment type="similarity">
    <text evidence="5">Belongs to the DEAD box helicase family.</text>
</comment>
<comment type="caution">
    <text evidence="8">The sequence shown here is derived from an EMBL/GenBank/DDBJ whole genome shotgun (WGS) entry which is preliminary data.</text>
</comment>
<dbReference type="Pfam" id="PF00271">
    <property type="entry name" value="Helicase_C"/>
    <property type="match status" value="1"/>
</dbReference>
<evidence type="ECO:0000259" key="6">
    <source>
        <dbReference type="PROSITE" id="PS51192"/>
    </source>
</evidence>
<protein>
    <submittedName>
        <fullName evidence="8">DEAD/DEAH box helicase</fullName>
    </submittedName>
</protein>
<dbReference type="SUPFAM" id="SSF52540">
    <property type="entry name" value="P-loop containing nucleoside triphosphate hydrolases"/>
    <property type="match status" value="1"/>
</dbReference>
<dbReference type="GO" id="GO:0003724">
    <property type="term" value="F:RNA helicase activity"/>
    <property type="evidence" value="ECO:0007669"/>
    <property type="project" value="TreeGrafter"/>
</dbReference>
<dbReference type="PROSITE" id="PS51192">
    <property type="entry name" value="HELICASE_ATP_BIND_1"/>
    <property type="match status" value="1"/>
</dbReference>
<organism evidence="8 9">
    <name type="scientific">Cryomorpha ignava</name>
    <dbReference type="NCBI Taxonomy" id="101383"/>
    <lineage>
        <taxon>Bacteria</taxon>
        <taxon>Pseudomonadati</taxon>
        <taxon>Bacteroidota</taxon>
        <taxon>Flavobacteriia</taxon>
        <taxon>Flavobacteriales</taxon>
        <taxon>Cryomorphaceae</taxon>
        <taxon>Cryomorpha</taxon>
    </lineage>
</organism>
<dbReference type="GO" id="GO:0003676">
    <property type="term" value="F:nucleic acid binding"/>
    <property type="evidence" value="ECO:0007669"/>
    <property type="project" value="InterPro"/>
</dbReference>
<keyword evidence="1" id="KW-0547">Nucleotide-binding</keyword>
<evidence type="ECO:0000256" key="5">
    <source>
        <dbReference type="ARBA" id="ARBA00038437"/>
    </source>
</evidence>
<evidence type="ECO:0000256" key="4">
    <source>
        <dbReference type="ARBA" id="ARBA00022840"/>
    </source>
</evidence>
<dbReference type="InterPro" id="IPR027417">
    <property type="entry name" value="P-loop_NTPase"/>
</dbReference>
<dbReference type="Pfam" id="PF03880">
    <property type="entry name" value="DbpA"/>
    <property type="match status" value="1"/>
</dbReference>
<dbReference type="InterPro" id="IPR011545">
    <property type="entry name" value="DEAD/DEAH_box_helicase_dom"/>
</dbReference>
<dbReference type="GO" id="GO:0005829">
    <property type="term" value="C:cytosol"/>
    <property type="evidence" value="ECO:0007669"/>
    <property type="project" value="TreeGrafter"/>
</dbReference>
<dbReference type="PANTHER" id="PTHR47959:SF1">
    <property type="entry name" value="ATP-DEPENDENT RNA HELICASE DBPA"/>
    <property type="match status" value="1"/>
</dbReference>
<dbReference type="RefSeq" id="WP_163283001.1">
    <property type="nucleotide sequence ID" value="NZ_JAAGVY010000002.1"/>
</dbReference>
<dbReference type="PANTHER" id="PTHR47959">
    <property type="entry name" value="ATP-DEPENDENT RNA HELICASE RHLE-RELATED"/>
    <property type="match status" value="1"/>
</dbReference>
<evidence type="ECO:0000259" key="7">
    <source>
        <dbReference type="PROSITE" id="PS51194"/>
    </source>
</evidence>
<dbReference type="InterPro" id="IPR050079">
    <property type="entry name" value="DEAD_box_RNA_helicase"/>
</dbReference>
<evidence type="ECO:0000313" key="8">
    <source>
        <dbReference type="EMBL" id="NEN22287.1"/>
    </source>
</evidence>
<reference evidence="8 9" key="1">
    <citation type="submission" date="2020-02" db="EMBL/GenBank/DDBJ databases">
        <title>Out from the shadows clarifying the taxonomy of the family Cryomorphaceae and related taxa by utilizing the GTDB taxonomic framework.</title>
        <authorList>
            <person name="Bowman J.P."/>
        </authorList>
    </citation>
    <scope>NUCLEOTIDE SEQUENCE [LARGE SCALE GENOMIC DNA]</scope>
    <source>
        <strain evidence="8 9">QSSC 1-22</strain>
    </source>
</reference>
<keyword evidence="2" id="KW-0378">Hydrolase</keyword>
<feature type="domain" description="Helicase C-terminal" evidence="7">
    <location>
        <begin position="218"/>
        <end position="363"/>
    </location>
</feature>
<dbReference type="SMART" id="SM00490">
    <property type="entry name" value="HELICc"/>
    <property type="match status" value="1"/>
</dbReference>
<dbReference type="GO" id="GO:0005524">
    <property type="term" value="F:ATP binding"/>
    <property type="evidence" value="ECO:0007669"/>
    <property type="project" value="UniProtKB-KW"/>
</dbReference>
<dbReference type="InterPro" id="IPR014001">
    <property type="entry name" value="Helicase_ATP-bd"/>
</dbReference>
<dbReference type="CDD" id="cd12252">
    <property type="entry name" value="RRM_DbpA"/>
    <property type="match status" value="1"/>
</dbReference>
<evidence type="ECO:0000256" key="2">
    <source>
        <dbReference type="ARBA" id="ARBA00022801"/>
    </source>
</evidence>
<name>A0A7K3WKW2_9FLAO</name>
<dbReference type="Gene3D" id="3.40.50.300">
    <property type="entry name" value="P-loop containing nucleotide triphosphate hydrolases"/>
    <property type="match status" value="2"/>
</dbReference>
<evidence type="ECO:0000256" key="1">
    <source>
        <dbReference type="ARBA" id="ARBA00022741"/>
    </source>
</evidence>
<dbReference type="PROSITE" id="PS51194">
    <property type="entry name" value="HELICASE_CTER"/>
    <property type="match status" value="1"/>
</dbReference>
<dbReference type="Proteomes" id="UP000486602">
    <property type="component" value="Unassembled WGS sequence"/>
</dbReference>
<feature type="domain" description="Helicase ATP-binding" evidence="6">
    <location>
        <begin position="27"/>
        <end position="195"/>
    </location>
</feature>
<dbReference type="InterPro" id="IPR001650">
    <property type="entry name" value="Helicase_C-like"/>
</dbReference>
<accession>A0A7K3WKW2</accession>
<dbReference type="InterPro" id="IPR012677">
    <property type="entry name" value="Nucleotide-bd_a/b_plait_sf"/>
</dbReference>
<sequence length="436" mass="48406">MSNIKNQQEILEKLGISALNEMQHAAQAVIADSKDTVIISPTGTGKTVAFLLPVLEMLNPDLDKVQVVIIVPSRELALQIEQVVRDMGTGFKANAVYGGRSGAKDKIELSHPPAILIATPGRLADHLRRDAIDAASIEILILDEFDKSLEVGFEKELREIMAALPNLKKKILTSATEKTAIPDFLEITTPQYLHFPEEAESKLTLRVIESPGDDKLEGLVNLLKYLGTGNGIIFCNFKDSIQEVSDFLAEAEIRHATFHGSLEQKEREHALIKFRNGTHRLLLATDLAARGIDVPELDFIIHFELPPKADEFTHRNGRTARMHSEGTAYILKSEKRSLPEFIANAETFEIPFAEAPADTLWETLFITGGRKDKISKGDIAGLFFKEGKLEKGELGEIELKQDCAYVAVPHQKAEDMVTTLNNSRLKKKKVRISVLD</sequence>
<keyword evidence="4" id="KW-0067">ATP-binding</keyword>